<dbReference type="GO" id="GO:0006777">
    <property type="term" value="P:Mo-molybdopterin cofactor biosynthetic process"/>
    <property type="evidence" value="ECO:0007669"/>
    <property type="project" value="InterPro"/>
</dbReference>
<dbReference type="Pfam" id="PF02391">
    <property type="entry name" value="MoaE"/>
    <property type="match status" value="1"/>
</dbReference>
<keyword evidence="2" id="KW-1185">Reference proteome</keyword>
<dbReference type="InterPro" id="IPR036563">
    <property type="entry name" value="MoaE_sf"/>
</dbReference>
<evidence type="ECO:0000313" key="2">
    <source>
        <dbReference type="Proteomes" id="UP000433493"/>
    </source>
</evidence>
<sequence>MTVHIAEISEAPLDFARHALAVSGPENGAVASFTGIVRNHDPGATGEVSQLDYFAHPDAESRLREIAAGMDAPGLDIAVSHRIGTLAVGDIAIVACVASAHRADAFEVCRALVEAVKAELPVWKRQHTVDGATNWVGIV</sequence>
<dbReference type="EMBL" id="WBKB01000001">
    <property type="protein sequence ID" value="KAB1644814.1"/>
    <property type="molecule type" value="Genomic_DNA"/>
</dbReference>
<dbReference type="OrthoDB" id="9794429at2"/>
<name>A0A7J5BF11_9MICO</name>
<dbReference type="Gene3D" id="3.90.1170.40">
    <property type="entry name" value="Molybdopterin biosynthesis MoaE subunit"/>
    <property type="match status" value="1"/>
</dbReference>
<dbReference type="Proteomes" id="UP000433493">
    <property type="component" value="Unassembled WGS sequence"/>
</dbReference>
<comment type="caution">
    <text evidence="1">The sequence shown here is derived from an EMBL/GenBank/DDBJ whole genome shotgun (WGS) entry which is preliminary data.</text>
</comment>
<dbReference type="InterPro" id="IPR003448">
    <property type="entry name" value="Mopterin_biosynth_MoaE"/>
</dbReference>
<accession>A0A7J5BF11</accession>
<dbReference type="AlphaFoldDB" id="A0A7J5BF11"/>
<protein>
    <submittedName>
        <fullName evidence="1">Molybdenum cofactor biosynthesis protein MoaE</fullName>
    </submittedName>
</protein>
<organism evidence="1 2">
    <name type="scientific">Gulosibacter chungangensis</name>
    <dbReference type="NCBI Taxonomy" id="979746"/>
    <lineage>
        <taxon>Bacteria</taxon>
        <taxon>Bacillati</taxon>
        <taxon>Actinomycetota</taxon>
        <taxon>Actinomycetes</taxon>
        <taxon>Micrococcales</taxon>
        <taxon>Microbacteriaceae</taxon>
        <taxon>Gulosibacter</taxon>
    </lineage>
</organism>
<dbReference type="PANTHER" id="PTHR23404">
    <property type="entry name" value="MOLYBDOPTERIN SYNTHASE RELATED"/>
    <property type="match status" value="1"/>
</dbReference>
<evidence type="ECO:0000313" key="1">
    <source>
        <dbReference type="EMBL" id="KAB1644814.1"/>
    </source>
</evidence>
<gene>
    <name evidence="1" type="ORF">F8O05_00605</name>
</gene>
<reference evidence="1 2" key="1">
    <citation type="submission" date="2019-09" db="EMBL/GenBank/DDBJ databases">
        <title>Phylogeny of genus Pseudoclavibacter and closely related genus.</title>
        <authorList>
            <person name="Li Y."/>
        </authorList>
    </citation>
    <scope>NUCLEOTIDE SEQUENCE [LARGE SCALE GENOMIC DNA]</scope>
    <source>
        <strain evidence="1 2">KCTC 13959</strain>
    </source>
</reference>
<dbReference type="CDD" id="cd00756">
    <property type="entry name" value="MoaE"/>
    <property type="match status" value="1"/>
</dbReference>
<dbReference type="SUPFAM" id="SSF54690">
    <property type="entry name" value="Molybdopterin synthase subunit MoaE"/>
    <property type="match status" value="1"/>
</dbReference>
<proteinExistence type="predicted"/>
<dbReference type="RefSeq" id="WP_158050827.1">
    <property type="nucleotide sequence ID" value="NZ_WBKB01000001.1"/>
</dbReference>